<keyword evidence="4 5" id="KW-0732">Signal</keyword>
<organism evidence="6 7">
    <name type="scientific">Mola mola</name>
    <name type="common">Ocean sunfish</name>
    <name type="synonym">Tetraodon mola</name>
    <dbReference type="NCBI Taxonomy" id="94237"/>
    <lineage>
        <taxon>Eukaryota</taxon>
        <taxon>Metazoa</taxon>
        <taxon>Chordata</taxon>
        <taxon>Craniata</taxon>
        <taxon>Vertebrata</taxon>
        <taxon>Euteleostomi</taxon>
        <taxon>Actinopterygii</taxon>
        <taxon>Neopterygii</taxon>
        <taxon>Teleostei</taxon>
        <taxon>Neoteleostei</taxon>
        <taxon>Acanthomorphata</taxon>
        <taxon>Eupercaria</taxon>
        <taxon>Tetraodontiformes</taxon>
        <taxon>Molidae</taxon>
        <taxon>Mola</taxon>
    </lineage>
</organism>
<evidence type="ECO:0000256" key="3">
    <source>
        <dbReference type="ARBA" id="ARBA00022525"/>
    </source>
</evidence>
<reference evidence="6" key="1">
    <citation type="submission" date="2025-08" db="UniProtKB">
        <authorList>
            <consortium name="Ensembl"/>
        </authorList>
    </citation>
    <scope>IDENTIFICATION</scope>
</reference>
<protein>
    <submittedName>
        <fullName evidence="6">Uncharacterized protein</fullName>
    </submittedName>
</protein>
<comment type="subcellular location">
    <subcellularLocation>
        <location evidence="1">Secreted</location>
    </subcellularLocation>
</comment>
<dbReference type="AlphaFoldDB" id="A0A3Q3W4T0"/>
<evidence type="ECO:0000256" key="4">
    <source>
        <dbReference type="ARBA" id="ARBA00022729"/>
    </source>
</evidence>
<reference evidence="6" key="2">
    <citation type="submission" date="2025-09" db="UniProtKB">
        <authorList>
            <consortium name="Ensembl"/>
        </authorList>
    </citation>
    <scope>IDENTIFICATION</scope>
</reference>
<dbReference type="Pfam" id="PF06083">
    <property type="entry name" value="IL17"/>
    <property type="match status" value="1"/>
</dbReference>
<sequence length="127" mass="14617">RKQIIFQFQLLCVFVLCLLALHKCLAILPDYYNHLVDMPSHIKKRSIAAWSYVENINLNRVPQVIHEASCHSNHFCSRLNNTFGLETIPISLRMLVKKNPCCFPSASYFLEFEVNTIACLCAMARQS</sequence>
<dbReference type="Proteomes" id="UP000261620">
    <property type="component" value="Unplaced"/>
</dbReference>
<evidence type="ECO:0000313" key="6">
    <source>
        <dbReference type="Ensembl" id="ENSMMOP00000011321.1"/>
    </source>
</evidence>
<dbReference type="Ensembl" id="ENSMMOT00000011517.1">
    <property type="protein sequence ID" value="ENSMMOP00000011321.1"/>
    <property type="gene ID" value="ENSMMOG00000008718.1"/>
</dbReference>
<dbReference type="InterPro" id="IPR029034">
    <property type="entry name" value="Cystine-knot_cytokine"/>
</dbReference>
<name>A0A3Q3W4T0_MOLML</name>
<dbReference type="SUPFAM" id="SSF57501">
    <property type="entry name" value="Cystine-knot cytokines"/>
    <property type="match status" value="1"/>
</dbReference>
<comment type="similarity">
    <text evidence="2">Belongs to the IL-17 family.</text>
</comment>
<dbReference type="STRING" id="94237.ENSMMOP00000011321"/>
<accession>A0A3Q3W4T0</accession>
<dbReference type="GO" id="GO:0005576">
    <property type="term" value="C:extracellular region"/>
    <property type="evidence" value="ECO:0007669"/>
    <property type="project" value="UniProtKB-SubCell"/>
</dbReference>
<keyword evidence="7" id="KW-1185">Reference proteome</keyword>
<feature type="signal peptide" evidence="5">
    <location>
        <begin position="1"/>
        <end position="26"/>
    </location>
</feature>
<keyword evidence="3" id="KW-0964">Secreted</keyword>
<evidence type="ECO:0000256" key="5">
    <source>
        <dbReference type="SAM" id="SignalP"/>
    </source>
</evidence>
<evidence type="ECO:0000256" key="2">
    <source>
        <dbReference type="ARBA" id="ARBA00007236"/>
    </source>
</evidence>
<dbReference type="GO" id="GO:0005125">
    <property type="term" value="F:cytokine activity"/>
    <property type="evidence" value="ECO:0007669"/>
    <property type="project" value="InterPro"/>
</dbReference>
<dbReference type="Gene3D" id="2.10.90.10">
    <property type="entry name" value="Cystine-knot cytokines"/>
    <property type="match status" value="1"/>
</dbReference>
<proteinExistence type="inferred from homology"/>
<evidence type="ECO:0000313" key="7">
    <source>
        <dbReference type="Proteomes" id="UP000261620"/>
    </source>
</evidence>
<dbReference type="InterPro" id="IPR010345">
    <property type="entry name" value="IL-17_fam"/>
</dbReference>
<dbReference type="OMA" id="TIRIACI"/>
<feature type="chain" id="PRO_5018695293" evidence="5">
    <location>
        <begin position="27"/>
        <end position="127"/>
    </location>
</feature>
<evidence type="ECO:0000256" key="1">
    <source>
        <dbReference type="ARBA" id="ARBA00004613"/>
    </source>
</evidence>